<dbReference type="OrthoDB" id="9784220at2"/>
<dbReference type="Gene3D" id="3.20.20.370">
    <property type="entry name" value="Glycoside hydrolase/deacetylase"/>
    <property type="match status" value="1"/>
</dbReference>
<dbReference type="InterPro" id="IPR002509">
    <property type="entry name" value="NODB_dom"/>
</dbReference>
<accession>A0A5C6QE63</accession>
<evidence type="ECO:0000256" key="1">
    <source>
        <dbReference type="SAM" id="SignalP"/>
    </source>
</evidence>
<dbReference type="Pfam" id="PF01522">
    <property type="entry name" value="Polysacc_deac_1"/>
    <property type="match status" value="1"/>
</dbReference>
<dbReference type="PROSITE" id="PS51677">
    <property type="entry name" value="NODB"/>
    <property type="match status" value="1"/>
</dbReference>
<name>A0A5C6QE63_9GAMM</name>
<dbReference type="SUPFAM" id="SSF88713">
    <property type="entry name" value="Glycoside hydrolase/deacetylase"/>
    <property type="match status" value="1"/>
</dbReference>
<dbReference type="Proteomes" id="UP000321822">
    <property type="component" value="Unassembled WGS sequence"/>
</dbReference>
<evidence type="ECO:0000313" key="4">
    <source>
        <dbReference type="Proteomes" id="UP000321822"/>
    </source>
</evidence>
<feature type="signal peptide" evidence="1">
    <location>
        <begin position="1"/>
        <end position="24"/>
    </location>
</feature>
<proteinExistence type="predicted"/>
<organism evidence="3 4">
    <name type="scientific">Colwellia demingiae</name>
    <dbReference type="NCBI Taxonomy" id="89401"/>
    <lineage>
        <taxon>Bacteria</taxon>
        <taxon>Pseudomonadati</taxon>
        <taxon>Pseudomonadota</taxon>
        <taxon>Gammaproteobacteria</taxon>
        <taxon>Alteromonadales</taxon>
        <taxon>Colwelliaceae</taxon>
        <taxon>Colwellia</taxon>
    </lineage>
</organism>
<sequence length="259" mass="28969">MIFKIKTTFLLLALLFSVSSNSHAKNNDFTWPKGNKLAVSLSYDDALNSQLDNVIPELDKYNLKASFYVIPNSPVMNARMGEWRAAAKNGHELGNHSIYHPCSASLPNREWVQEHHDLDNYSASQMVEELTIANTFLKAIDGKTERTYTVPCGDLLVGGEEYLSKVNHLFTAIKGHGADKRFSLIWDPTNSTGKELIDYIKNIPSEILLVNIIFHGVGGDYLSVSSEAHAALLTFLANNQDAYYVDSYINLMKYVGNME</sequence>
<dbReference type="EMBL" id="VOLT01000006">
    <property type="protein sequence ID" value="TWX67274.1"/>
    <property type="molecule type" value="Genomic_DNA"/>
</dbReference>
<dbReference type="GO" id="GO:0016810">
    <property type="term" value="F:hydrolase activity, acting on carbon-nitrogen (but not peptide) bonds"/>
    <property type="evidence" value="ECO:0007669"/>
    <property type="project" value="InterPro"/>
</dbReference>
<dbReference type="InterPro" id="IPR050248">
    <property type="entry name" value="Polysacc_deacetylase_ArnD"/>
</dbReference>
<dbReference type="GO" id="GO:0005975">
    <property type="term" value="P:carbohydrate metabolic process"/>
    <property type="evidence" value="ECO:0007669"/>
    <property type="project" value="InterPro"/>
</dbReference>
<dbReference type="RefSeq" id="WP_146788798.1">
    <property type="nucleotide sequence ID" value="NZ_VOLT01000006.1"/>
</dbReference>
<dbReference type="InterPro" id="IPR011330">
    <property type="entry name" value="Glyco_hydro/deAcase_b/a-brl"/>
</dbReference>
<comment type="caution">
    <text evidence="3">The sequence shown here is derived from an EMBL/GenBank/DDBJ whole genome shotgun (WGS) entry which is preliminary data.</text>
</comment>
<keyword evidence="4" id="KW-1185">Reference proteome</keyword>
<evidence type="ECO:0000259" key="2">
    <source>
        <dbReference type="PROSITE" id="PS51677"/>
    </source>
</evidence>
<feature type="domain" description="NodB homology" evidence="2">
    <location>
        <begin position="37"/>
        <end position="259"/>
    </location>
</feature>
<reference evidence="3 4" key="1">
    <citation type="submission" date="2019-07" db="EMBL/GenBank/DDBJ databases">
        <title>Genomes of sea-ice associated Colwellia species.</title>
        <authorList>
            <person name="Bowman J.P."/>
        </authorList>
    </citation>
    <scope>NUCLEOTIDE SEQUENCE [LARGE SCALE GENOMIC DNA]</scope>
    <source>
        <strain evidence="3 4">ACAM 459</strain>
    </source>
</reference>
<evidence type="ECO:0000313" key="3">
    <source>
        <dbReference type="EMBL" id="TWX67274.1"/>
    </source>
</evidence>
<dbReference type="AlphaFoldDB" id="A0A5C6QE63"/>
<feature type="chain" id="PRO_5023117503" evidence="1">
    <location>
        <begin position="25"/>
        <end position="259"/>
    </location>
</feature>
<keyword evidence="1" id="KW-0732">Signal</keyword>
<dbReference type="PANTHER" id="PTHR10587">
    <property type="entry name" value="GLYCOSYL TRANSFERASE-RELATED"/>
    <property type="match status" value="1"/>
</dbReference>
<gene>
    <name evidence="3" type="ORF">ESZ36_13320</name>
</gene>
<protein>
    <submittedName>
        <fullName evidence="3">Polysaccharide deacetylase family protein</fullName>
    </submittedName>
</protein>